<evidence type="ECO:0000313" key="9">
    <source>
        <dbReference type="WBParaSite" id="PSAMB.scaffold106size78906.g2131.t1"/>
    </source>
</evidence>
<dbReference type="Gene3D" id="3.20.20.80">
    <property type="entry name" value="Glycosidases"/>
    <property type="match status" value="1"/>
</dbReference>
<dbReference type="GO" id="GO:0016139">
    <property type="term" value="P:glycoside catabolic process"/>
    <property type="evidence" value="ECO:0007669"/>
    <property type="project" value="TreeGrafter"/>
</dbReference>
<sequence>MLLFILLTALLSLTFSPSSASYQPTWDSLDARPIPDWYETSKFGIFCHWGVYSVPSLSSEWFWWAWKGDHPSAEIAAFMARNFKPGFSYADFGPMFTAEFFDPDRFADIIKHSGANFSTSGVGDRGWRDWARRLLNEQKDG</sequence>
<accession>A0A914UL31</accession>
<keyword evidence="5" id="KW-0326">Glycosidase</keyword>
<evidence type="ECO:0000259" key="7">
    <source>
        <dbReference type="Pfam" id="PF01120"/>
    </source>
</evidence>
<reference evidence="9" key="1">
    <citation type="submission" date="2022-11" db="UniProtKB">
        <authorList>
            <consortium name="WormBaseParasite"/>
        </authorList>
    </citation>
    <scope>IDENTIFICATION</scope>
</reference>
<evidence type="ECO:0000256" key="2">
    <source>
        <dbReference type="ARBA" id="ARBA00012662"/>
    </source>
</evidence>
<evidence type="ECO:0000256" key="5">
    <source>
        <dbReference type="ARBA" id="ARBA00023295"/>
    </source>
</evidence>
<dbReference type="SMART" id="SM00812">
    <property type="entry name" value="Alpha_L_fucos"/>
    <property type="match status" value="1"/>
</dbReference>
<evidence type="ECO:0000313" key="8">
    <source>
        <dbReference type="Proteomes" id="UP000887566"/>
    </source>
</evidence>
<dbReference type="GO" id="GO:0004560">
    <property type="term" value="F:alpha-L-fucosidase activity"/>
    <property type="evidence" value="ECO:0007669"/>
    <property type="project" value="UniProtKB-EC"/>
</dbReference>
<dbReference type="EC" id="3.2.1.51" evidence="2"/>
<comment type="similarity">
    <text evidence="1">Belongs to the glycosyl hydrolase 29 family.</text>
</comment>
<dbReference type="PANTHER" id="PTHR10030">
    <property type="entry name" value="ALPHA-L-FUCOSIDASE"/>
    <property type="match status" value="1"/>
</dbReference>
<feature type="chain" id="PRO_5037732091" description="alpha-L-fucosidase" evidence="6">
    <location>
        <begin position="21"/>
        <end position="141"/>
    </location>
</feature>
<keyword evidence="4" id="KW-0378">Hydrolase</keyword>
<organism evidence="8 9">
    <name type="scientific">Plectus sambesii</name>
    <dbReference type="NCBI Taxonomy" id="2011161"/>
    <lineage>
        <taxon>Eukaryota</taxon>
        <taxon>Metazoa</taxon>
        <taxon>Ecdysozoa</taxon>
        <taxon>Nematoda</taxon>
        <taxon>Chromadorea</taxon>
        <taxon>Plectida</taxon>
        <taxon>Plectina</taxon>
        <taxon>Plectoidea</taxon>
        <taxon>Plectidae</taxon>
        <taxon>Plectus</taxon>
    </lineage>
</organism>
<dbReference type="SUPFAM" id="SSF51445">
    <property type="entry name" value="(Trans)glycosidases"/>
    <property type="match status" value="1"/>
</dbReference>
<dbReference type="GO" id="GO:0005764">
    <property type="term" value="C:lysosome"/>
    <property type="evidence" value="ECO:0007669"/>
    <property type="project" value="TreeGrafter"/>
</dbReference>
<dbReference type="AlphaFoldDB" id="A0A914UL31"/>
<dbReference type="InterPro" id="IPR017853">
    <property type="entry name" value="GH"/>
</dbReference>
<evidence type="ECO:0000256" key="4">
    <source>
        <dbReference type="ARBA" id="ARBA00022801"/>
    </source>
</evidence>
<evidence type="ECO:0000256" key="3">
    <source>
        <dbReference type="ARBA" id="ARBA00022729"/>
    </source>
</evidence>
<dbReference type="WBParaSite" id="PSAMB.scaffold106size78906.g2131.t1">
    <property type="protein sequence ID" value="PSAMB.scaffold106size78906.g2131.t1"/>
    <property type="gene ID" value="PSAMB.scaffold106size78906.g2131"/>
</dbReference>
<dbReference type="InterPro" id="IPR057739">
    <property type="entry name" value="Glyco_hydro_29_N"/>
</dbReference>
<dbReference type="Pfam" id="PF01120">
    <property type="entry name" value="Alpha_L_fucos"/>
    <property type="match status" value="1"/>
</dbReference>
<keyword evidence="3 6" id="KW-0732">Signal</keyword>
<dbReference type="Proteomes" id="UP000887566">
    <property type="component" value="Unplaced"/>
</dbReference>
<feature type="signal peptide" evidence="6">
    <location>
        <begin position="1"/>
        <end position="20"/>
    </location>
</feature>
<keyword evidence="8" id="KW-1185">Reference proteome</keyword>
<evidence type="ECO:0000256" key="1">
    <source>
        <dbReference type="ARBA" id="ARBA00007951"/>
    </source>
</evidence>
<dbReference type="PANTHER" id="PTHR10030:SF37">
    <property type="entry name" value="ALPHA-L-FUCOSIDASE-RELATED"/>
    <property type="match status" value="1"/>
</dbReference>
<protein>
    <recommendedName>
        <fullName evidence="2">alpha-L-fucosidase</fullName>
        <ecNumber evidence="2">3.2.1.51</ecNumber>
    </recommendedName>
</protein>
<dbReference type="InterPro" id="IPR000933">
    <property type="entry name" value="Glyco_hydro_29"/>
</dbReference>
<name>A0A914UL31_9BILA</name>
<proteinExistence type="inferred from homology"/>
<evidence type="ECO:0000256" key="6">
    <source>
        <dbReference type="SAM" id="SignalP"/>
    </source>
</evidence>
<dbReference type="GO" id="GO:0006004">
    <property type="term" value="P:fucose metabolic process"/>
    <property type="evidence" value="ECO:0007669"/>
    <property type="project" value="TreeGrafter"/>
</dbReference>
<feature type="domain" description="Glycoside hydrolase family 29 N-terminal" evidence="7">
    <location>
        <begin position="17"/>
        <end position="118"/>
    </location>
</feature>